<evidence type="ECO:0000313" key="3">
    <source>
        <dbReference type="Proteomes" id="UP000034022"/>
    </source>
</evidence>
<name>A0A0G0M9M3_9BACT</name>
<reference evidence="2 3" key="1">
    <citation type="journal article" date="2015" name="Nature">
        <title>rRNA introns, odd ribosomes, and small enigmatic genomes across a large radiation of phyla.</title>
        <authorList>
            <person name="Brown C.T."/>
            <person name="Hug L.A."/>
            <person name="Thomas B.C."/>
            <person name="Sharon I."/>
            <person name="Castelle C.J."/>
            <person name="Singh A."/>
            <person name="Wilkins M.J."/>
            <person name="Williams K.H."/>
            <person name="Banfield J.F."/>
        </authorList>
    </citation>
    <scope>NUCLEOTIDE SEQUENCE [LARGE SCALE GENOMIC DNA]</scope>
</reference>
<dbReference type="Gene3D" id="1.20.120.330">
    <property type="entry name" value="Nucleotidyltransferases domain 2"/>
    <property type="match status" value="1"/>
</dbReference>
<dbReference type="Proteomes" id="UP000034022">
    <property type="component" value="Unassembled WGS sequence"/>
</dbReference>
<protein>
    <submittedName>
        <fullName evidence="2">HEPN domain protein</fullName>
    </submittedName>
</protein>
<organism evidence="2 3">
    <name type="scientific">Candidatus Falkowbacteria bacterium GW2011_GWE1_38_31</name>
    <dbReference type="NCBI Taxonomy" id="1618638"/>
    <lineage>
        <taxon>Bacteria</taxon>
        <taxon>Candidatus Falkowiibacteriota</taxon>
    </lineage>
</organism>
<proteinExistence type="predicted"/>
<dbReference type="Pfam" id="PF05168">
    <property type="entry name" value="HEPN"/>
    <property type="match status" value="1"/>
</dbReference>
<evidence type="ECO:0000259" key="1">
    <source>
        <dbReference type="PROSITE" id="PS50910"/>
    </source>
</evidence>
<accession>A0A0G0M9M3</accession>
<dbReference type="AlphaFoldDB" id="A0A0G0M9M3"/>
<gene>
    <name evidence="2" type="ORF">US91_C0005G0079</name>
</gene>
<dbReference type="InterPro" id="IPR007842">
    <property type="entry name" value="HEPN_dom"/>
</dbReference>
<dbReference type="EMBL" id="LBUU01000005">
    <property type="protein sequence ID" value="KKQ70374.1"/>
    <property type="molecule type" value="Genomic_DNA"/>
</dbReference>
<dbReference type="SMART" id="SM00748">
    <property type="entry name" value="HEPN"/>
    <property type="match status" value="1"/>
</dbReference>
<sequence>MQKNNFKVLAKNWFEQAHNDYKSAKVVLVEGGYYGTTCFLAQQITEKYLKGYLISQGQVFDKVHDLVKLLNDCKKINQDFSVLEEECVLLNDYYIESRYPQDAPIDYSKKEARIALSCAERIMHFVTEEIEKL</sequence>
<dbReference type="PROSITE" id="PS50910">
    <property type="entry name" value="HEPN"/>
    <property type="match status" value="1"/>
</dbReference>
<dbReference type="SUPFAM" id="SSF81593">
    <property type="entry name" value="Nucleotidyltransferase substrate binding subunit/domain"/>
    <property type="match status" value="1"/>
</dbReference>
<comment type="caution">
    <text evidence="2">The sequence shown here is derived from an EMBL/GenBank/DDBJ whole genome shotgun (WGS) entry which is preliminary data.</text>
</comment>
<evidence type="ECO:0000313" key="2">
    <source>
        <dbReference type="EMBL" id="KKQ70374.1"/>
    </source>
</evidence>
<feature type="domain" description="HEPN" evidence="1">
    <location>
        <begin position="15"/>
        <end position="122"/>
    </location>
</feature>